<feature type="binding site" evidence="8">
    <location>
        <begin position="237"/>
        <end position="238"/>
    </location>
    <ligand>
        <name>NAD(+)</name>
        <dbReference type="ChEBI" id="CHEBI:57540"/>
    </ligand>
</feature>
<dbReference type="CDD" id="cd05305">
    <property type="entry name" value="L-AlaDH"/>
    <property type="match status" value="1"/>
</dbReference>
<dbReference type="SMART" id="SM01002">
    <property type="entry name" value="AlaDh_PNT_C"/>
    <property type="match status" value="1"/>
</dbReference>
<evidence type="ECO:0000313" key="11">
    <source>
        <dbReference type="EMBL" id="ABL64954.1"/>
    </source>
</evidence>
<dbReference type="eggNOG" id="COG0686">
    <property type="taxonomic scope" value="Bacteria"/>
</dbReference>
<dbReference type="RefSeq" id="WP_011744781.1">
    <property type="nucleotide sequence ID" value="NC_008639.1"/>
</dbReference>
<evidence type="ECO:0000313" key="12">
    <source>
        <dbReference type="Proteomes" id="UP000008701"/>
    </source>
</evidence>
<feature type="domain" description="Alanine dehydrogenase/pyridine nucleotide transhydrogenase NAD(H)-binding" evidence="9">
    <location>
        <begin position="147"/>
        <end position="295"/>
    </location>
</feature>
<dbReference type="SUPFAM" id="SSF51735">
    <property type="entry name" value="NAD(P)-binding Rossmann-fold domains"/>
    <property type="match status" value="1"/>
</dbReference>
<evidence type="ECO:0000256" key="1">
    <source>
        <dbReference type="ARBA" id="ARBA00005689"/>
    </source>
</evidence>
<dbReference type="Gene3D" id="3.40.50.720">
    <property type="entry name" value="NAD(P)-binding Rossmann-like Domain"/>
    <property type="match status" value="2"/>
</dbReference>
<feature type="binding site" evidence="8">
    <location>
        <begin position="265"/>
        <end position="268"/>
    </location>
    <ligand>
        <name>NAD(+)</name>
        <dbReference type="ChEBI" id="CHEBI:57540"/>
    </ligand>
</feature>
<dbReference type="EMBL" id="CP000492">
    <property type="protein sequence ID" value="ABL64954.1"/>
    <property type="molecule type" value="Genomic_DNA"/>
</dbReference>
<feature type="binding site" evidence="8">
    <location>
        <position position="132"/>
    </location>
    <ligand>
        <name>NAD(+)</name>
        <dbReference type="ChEBI" id="CHEBI:57540"/>
    </ligand>
</feature>
<sequence length="367" mass="38843">MNIGIPKEIKNRESRVSCTPSGVRHLVNAGHHVAVEKGAGEGSGFSDDKYRRAGAMVEPSAEKVWQNELVVKVKEPLSEEFGYLRDDLILFTFLHLAGNAGLTEQLLAAGTTALAYETVQEGGRLPLLAPMSEIAGKMSVLMGAYYLGFQHGGEGKLLGGVPGVLPGKVVVLGGGSAGMHAAKVAAGLGADVTLLELDQERLRALESVLPSQVHTLYSTEQHIDEQLEVADVLIGAVLVPGATAPKLVSRRMLQRIKPGAVLVDIAIDQGGCFASSRPTTHEDPVFLEESVVHYCVANMPAAYPQTSTEALAGASLPYIRRIADLGLASATVIMPGLAGGLNTWQGHITHEALANSLGKPYFENPFR</sequence>
<evidence type="ECO:0000256" key="7">
    <source>
        <dbReference type="PIRSR" id="PIRSR000183-2"/>
    </source>
</evidence>
<keyword evidence="4 5" id="KW-0520">NAD</keyword>
<dbReference type="Pfam" id="PF05222">
    <property type="entry name" value="AlaDh_PNT_N"/>
    <property type="match status" value="1"/>
</dbReference>
<dbReference type="InterPro" id="IPR007698">
    <property type="entry name" value="AlaDH/PNT_NAD(H)-bd"/>
</dbReference>
<accession>A1BEX7</accession>
<feature type="binding site" evidence="8">
    <location>
        <position position="218"/>
    </location>
    <ligand>
        <name>NAD(+)</name>
        <dbReference type="ChEBI" id="CHEBI:57540"/>
    </ligand>
</feature>
<dbReference type="AlphaFoldDB" id="A1BEX7"/>
<feature type="binding site" evidence="8">
    <location>
        <position position="277"/>
    </location>
    <ligand>
        <name>NAD(+)</name>
        <dbReference type="ChEBI" id="CHEBI:57540"/>
    </ligand>
</feature>
<dbReference type="GO" id="GO:0042853">
    <property type="term" value="P:L-alanine catabolic process"/>
    <property type="evidence" value="ECO:0007669"/>
    <property type="project" value="InterPro"/>
</dbReference>
<keyword evidence="3 5" id="KW-0560">Oxidoreductase</keyword>
<dbReference type="NCBIfam" id="TIGR00518">
    <property type="entry name" value="alaDH"/>
    <property type="match status" value="1"/>
</dbReference>
<comment type="similarity">
    <text evidence="1 5">Belongs to the AlaDH/PNT family.</text>
</comment>
<evidence type="ECO:0000256" key="3">
    <source>
        <dbReference type="ARBA" id="ARBA00023002"/>
    </source>
</evidence>
<keyword evidence="12" id="KW-1185">Reference proteome</keyword>
<organism evidence="11 12">
    <name type="scientific">Chlorobium phaeobacteroides (strain DSM 266 / SMG 266 / 2430)</name>
    <dbReference type="NCBI Taxonomy" id="290317"/>
    <lineage>
        <taxon>Bacteria</taxon>
        <taxon>Pseudomonadati</taxon>
        <taxon>Chlorobiota</taxon>
        <taxon>Chlorobiia</taxon>
        <taxon>Chlorobiales</taxon>
        <taxon>Chlorobiaceae</taxon>
        <taxon>Chlorobium/Pelodictyon group</taxon>
        <taxon>Chlorobium</taxon>
    </lineage>
</organism>
<dbReference type="InterPro" id="IPR036291">
    <property type="entry name" value="NAD(P)-bd_dom_sf"/>
</dbReference>
<dbReference type="InterPro" id="IPR008141">
    <property type="entry name" value="Ala_DH"/>
</dbReference>
<evidence type="ECO:0000256" key="5">
    <source>
        <dbReference type="PIRNR" id="PIRNR000183"/>
    </source>
</evidence>
<dbReference type="EC" id="1.4.1.1" evidence="2 5"/>
<dbReference type="PIRSF" id="PIRSF000183">
    <property type="entry name" value="Alanine_dh"/>
    <property type="match status" value="1"/>
</dbReference>
<dbReference type="PROSITE" id="PS00837">
    <property type="entry name" value="ALADH_PNT_2"/>
    <property type="match status" value="1"/>
</dbReference>
<feature type="binding site" evidence="7">
    <location>
        <position position="74"/>
    </location>
    <ligand>
        <name>substrate</name>
    </ligand>
</feature>
<protein>
    <recommendedName>
        <fullName evidence="2 5">Alanine dehydrogenase</fullName>
        <ecNumber evidence="2 5">1.4.1.1</ecNumber>
    </recommendedName>
</protein>
<dbReference type="InterPro" id="IPR007886">
    <property type="entry name" value="AlaDH/PNT_N"/>
</dbReference>
<evidence type="ECO:0000256" key="6">
    <source>
        <dbReference type="PIRSR" id="PIRSR000183-1"/>
    </source>
</evidence>
<name>A1BEX7_CHLPD</name>
<feature type="binding site" evidence="7">
    <location>
        <position position="15"/>
    </location>
    <ligand>
        <name>substrate</name>
    </ligand>
</feature>
<dbReference type="InterPro" id="IPR008143">
    <property type="entry name" value="Ala_DH/PNT_CS2"/>
</dbReference>
<dbReference type="PANTHER" id="PTHR42795">
    <property type="entry name" value="ALANINE DEHYDROGENASE"/>
    <property type="match status" value="1"/>
</dbReference>
<keyword evidence="8" id="KW-0547">Nucleotide-binding</keyword>
<feature type="binding site" evidence="8">
    <location>
        <begin position="296"/>
        <end position="299"/>
    </location>
    <ligand>
        <name>NAD(+)</name>
        <dbReference type="ChEBI" id="CHEBI:57540"/>
    </ligand>
</feature>
<dbReference type="Proteomes" id="UP000008701">
    <property type="component" value="Chromosome"/>
</dbReference>
<dbReference type="SMART" id="SM01003">
    <property type="entry name" value="AlaDh_PNT_N"/>
    <property type="match status" value="1"/>
</dbReference>
<evidence type="ECO:0000256" key="8">
    <source>
        <dbReference type="PIRSR" id="PIRSR000183-3"/>
    </source>
</evidence>
<reference evidence="11 12" key="1">
    <citation type="submission" date="2006-12" db="EMBL/GenBank/DDBJ databases">
        <title>Complete sequence of Chlorobium phaeobacteroides DSM 266.</title>
        <authorList>
            <consortium name="US DOE Joint Genome Institute"/>
            <person name="Copeland A."/>
            <person name="Lucas S."/>
            <person name="Lapidus A."/>
            <person name="Barry K."/>
            <person name="Detter J.C."/>
            <person name="Glavina del Rio T."/>
            <person name="Hammon N."/>
            <person name="Israni S."/>
            <person name="Pitluck S."/>
            <person name="Goltsman E."/>
            <person name="Schmutz J."/>
            <person name="Larimer F."/>
            <person name="Land M."/>
            <person name="Hauser L."/>
            <person name="Mikhailova N."/>
            <person name="Li T."/>
            <person name="Overmann J."/>
            <person name="Bryant D.A."/>
            <person name="Richardson P."/>
        </authorList>
    </citation>
    <scope>NUCLEOTIDE SEQUENCE [LARGE SCALE GENOMIC DNA]</scope>
    <source>
        <strain evidence="11 12">DSM 266</strain>
    </source>
</reference>
<proteinExistence type="inferred from homology"/>
<dbReference type="FunFam" id="3.40.50.720:FF:000049">
    <property type="entry name" value="Alanine dehydrogenase"/>
    <property type="match status" value="1"/>
</dbReference>
<dbReference type="KEGG" id="cph:Cpha266_0906"/>
<feature type="domain" description="Alanine dehydrogenase/pyridine nucleotide transhydrogenase N-terminal" evidence="10">
    <location>
        <begin position="4"/>
        <end position="135"/>
    </location>
</feature>
<dbReference type="SUPFAM" id="SSF52283">
    <property type="entry name" value="Formate/glycerate dehydrogenase catalytic domain-like"/>
    <property type="match status" value="1"/>
</dbReference>
<dbReference type="GO" id="GO:0000286">
    <property type="term" value="F:alanine dehydrogenase activity"/>
    <property type="evidence" value="ECO:0007669"/>
    <property type="project" value="UniProtKB-UniRule"/>
</dbReference>
<dbReference type="GO" id="GO:0000166">
    <property type="term" value="F:nucleotide binding"/>
    <property type="evidence" value="ECO:0007669"/>
    <property type="project" value="UniProtKB-KW"/>
</dbReference>
<dbReference type="OrthoDB" id="9804592at2"/>
<evidence type="ECO:0000256" key="2">
    <source>
        <dbReference type="ARBA" id="ARBA00012897"/>
    </source>
</evidence>
<comment type="catalytic activity">
    <reaction evidence="5">
        <text>L-alanine + NAD(+) + H2O = pyruvate + NH4(+) + NADH + H(+)</text>
        <dbReference type="Rhea" id="RHEA:18405"/>
        <dbReference type="ChEBI" id="CHEBI:15361"/>
        <dbReference type="ChEBI" id="CHEBI:15377"/>
        <dbReference type="ChEBI" id="CHEBI:15378"/>
        <dbReference type="ChEBI" id="CHEBI:28938"/>
        <dbReference type="ChEBI" id="CHEBI:57540"/>
        <dbReference type="ChEBI" id="CHEBI:57945"/>
        <dbReference type="ChEBI" id="CHEBI:57972"/>
        <dbReference type="EC" id="1.4.1.1"/>
    </reaction>
</comment>
<evidence type="ECO:0000259" key="10">
    <source>
        <dbReference type="SMART" id="SM01003"/>
    </source>
</evidence>
<feature type="active site" description="Proton donor/acceptor" evidence="6">
    <location>
        <position position="268"/>
    </location>
</feature>
<dbReference type="GO" id="GO:0005886">
    <property type="term" value="C:plasma membrane"/>
    <property type="evidence" value="ECO:0007669"/>
    <property type="project" value="TreeGrafter"/>
</dbReference>
<dbReference type="Pfam" id="PF01262">
    <property type="entry name" value="AlaDh_PNT_C"/>
    <property type="match status" value="1"/>
</dbReference>
<dbReference type="PANTHER" id="PTHR42795:SF1">
    <property type="entry name" value="ALANINE DEHYDROGENASE"/>
    <property type="match status" value="1"/>
</dbReference>
<dbReference type="HOGENOM" id="CLU_003376_3_0_10"/>
<dbReference type="STRING" id="290317.Cpha266_0906"/>
<evidence type="ECO:0000256" key="4">
    <source>
        <dbReference type="ARBA" id="ARBA00023027"/>
    </source>
</evidence>
<evidence type="ECO:0000259" key="9">
    <source>
        <dbReference type="SMART" id="SM01002"/>
    </source>
</evidence>
<feature type="active site" description="Proton donor/acceptor" evidence="6">
    <location>
        <position position="95"/>
    </location>
</feature>
<feature type="binding site" evidence="8">
    <location>
        <position position="201"/>
    </location>
    <ligand>
        <name>NAD(+)</name>
        <dbReference type="ChEBI" id="CHEBI:57540"/>
    </ligand>
</feature>
<gene>
    <name evidence="11" type="ordered locus">Cpha266_0906</name>
</gene>